<dbReference type="EMBL" id="CP062789">
    <property type="protein sequence ID" value="QOK22351.1"/>
    <property type="molecule type" value="Genomic_DNA"/>
</dbReference>
<dbReference type="AlphaFoldDB" id="A0A7L9IY99"/>
<accession>A0A7L9IY99</accession>
<evidence type="ECO:0000313" key="1">
    <source>
        <dbReference type="EMBL" id="QOK22351.1"/>
    </source>
</evidence>
<dbReference type="Proteomes" id="UP000593998">
    <property type="component" value="Chromosome"/>
</dbReference>
<evidence type="ECO:0000313" key="2">
    <source>
        <dbReference type="Proteomes" id="UP000593998"/>
    </source>
</evidence>
<dbReference type="RefSeq" id="WP_192910864.1">
    <property type="nucleotide sequence ID" value="NZ_CP062789.1"/>
</dbReference>
<organism evidence="1 2">
    <name type="scientific">Janibacter indicus</name>
    <dbReference type="NCBI Taxonomy" id="857417"/>
    <lineage>
        <taxon>Bacteria</taxon>
        <taxon>Bacillati</taxon>
        <taxon>Actinomycetota</taxon>
        <taxon>Actinomycetes</taxon>
        <taxon>Micrococcales</taxon>
        <taxon>Intrasporangiaceae</taxon>
        <taxon>Janibacter</taxon>
    </lineage>
</organism>
<sequence>MMVMPFPKPGPMLRQAFKELDVLAYGSDEERKALGDSTTLARPWDPSSVTNPRLRQQLWEWLDRVVVWTNHEYGWRAEDLIPDCWPHHPPLVREIAVLADLRRRAGAAATSDSLEEWHRYALPAFLDRMGRRSSTSNCVEKHQDWPARGRYTRHISEDCRTARGNQFRTDVEEITRLHEDAQRRYERQQAAADPLVGSPLHDQSGTSLRLVDGEHGIIDTTTGEVLT</sequence>
<gene>
    <name evidence="1" type="ORF">IGS73_14870</name>
</gene>
<protein>
    <submittedName>
        <fullName evidence="1">Uncharacterized protein</fullName>
    </submittedName>
</protein>
<reference evidence="1 2" key="1">
    <citation type="submission" date="2020-10" db="EMBL/GenBank/DDBJ databases">
        <title>Janibacter indicus TT2 genome sequence.</title>
        <authorList>
            <person name="Lee K."/>
            <person name="Ganzorig M."/>
        </authorList>
    </citation>
    <scope>NUCLEOTIDE SEQUENCE [LARGE SCALE GENOMIC DNA]</scope>
    <source>
        <strain evidence="1 2">TT2</strain>
    </source>
</reference>
<name>A0A7L9IY99_9MICO</name>
<proteinExistence type="predicted"/>